<evidence type="ECO:0000313" key="3">
    <source>
        <dbReference type="Proteomes" id="UP001062776"/>
    </source>
</evidence>
<dbReference type="RefSeq" id="WP_264816300.1">
    <property type="nucleotide sequence ID" value="NZ_BAPV01000038.1"/>
</dbReference>
<dbReference type="Proteomes" id="UP001062776">
    <property type="component" value="Unassembled WGS sequence"/>
</dbReference>
<evidence type="ECO:0000256" key="1">
    <source>
        <dbReference type="SAM" id="MobiDB-lite"/>
    </source>
</evidence>
<sequence length="136" mass="14342">MSGRHRTSGNGDKSQPEGCETSTDVLTQIAQAETCYRAFLVSGRAAQMLQAAPGLGVTIPLLFLQCEGMARSATGLAVGGDLDPMMPELGFDLDGQFTLFSTDHSDAGEFITVNGWVGTTEIQALRQGASFKIPAE</sequence>
<reference evidence="2" key="1">
    <citation type="submission" date="2013-04" db="EMBL/GenBank/DDBJ databases">
        <title>The genome sequencing project of 58 acetic acid bacteria.</title>
        <authorList>
            <person name="Okamoto-Kainuma A."/>
            <person name="Ishikawa M."/>
            <person name="Umino S."/>
            <person name="Koizumi Y."/>
            <person name="Shiwa Y."/>
            <person name="Yoshikawa H."/>
            <person name="Matsutani M."/>
            <person name="Matsushita K."/>
        </authorList>
    </citation>
    <scope>NUCLEOTIDE SEQUENCE</scope>
    <source>
        <strain evidence="2">NRIC 0535</strain>
    </source>
</reference>
<feature type="region of interest" description="Disordered" evidence="1">
    <location>
        <begin position="1"/>
        <end position="20"/>
    </location>
</feature>
<gene>
    <name evidence="2" type="ORF">AA0535_2207</name>
</gene>
<dbReference type="EMBL" id="BAPV01000038">
    <property type="protein sequence ID" value="GBQ91109.1"/>
    <property type="molecule type" value="Genomic_DNA"/>
</dbReference>
<organism evidence="2 3">
    <name type="scientific">Asaia krungthepensis NRIC 0535</name>
    <dbReference type="NCBI Taxonomy" id="1307925"/>
    <lineage>
        <taxon>Bacteria</taxon>
        <taxon>Pseudomonadati</taxon>
        <taxon>Pseudomonadota</taxon>
        <taxon>Alphaproteobacteria</taxon>
        <taxon>Acetobacterales</taxon>
        <taxon>Acetobacteraceae</taxon>
        <taxon>Asaia</taxon>
    </lineage>
</organism>
<proteinExistence type="predicted"/>
<keyword evidence="3" id="KW-1185">Reference proteome</keyword>
<accession>A0ABQ0Q4J0</accession>
<evidence type="ECO:0000313" key="2">
    <source>
        <dbReference type="EMBL" id="GBQ91109.1"/>
    </source>
</evidence>
<protein>
    <submittedName>
        <fullName evidence="2">Uncharacterized protein</fullName>
    </submittedName>
</protein>
<comment type="caution">
    <text evidence="2">The sequence shown here is derived from an EMBL/GenBank/DDBJ whole genome shotgun (WGS) entry which is preliminary data.</text>
</comment>
<name>A0ABQ0Q4J0_9PROT</name>